<evidence type="ECO:0008006" key="3">
    <source>
        <dbReference type="Google" id="ProtNLM"/>
    </source>
</evidence>
<sequence length="119" mass="13436">MLSRYQQRYQEFAQLLEGLQLQAANSVLAGGKLRQSVQQAQQFFGQQLLTLDSSDLSPVQEAQIRAYQTEISKQLQLLGMDVRFLQAARAQATATNRQTQLKSRIETLLSYCNTIVELA</sequence>
<accession>A0A0D8ZNB5</accession>
<evidence type="ECO:0000313" key="2">
    <source>
        <dbReference type="Proteomes" id="UP000032452"/>
    </source>
</evidence>
<dbReference type="Proteomes" id="UP000032452">
    <property type="component" value="Unassembled WGS sequence"/>
</dbReference>
<organism evidence="1 2">
    <name type="scientific">Aliterella atlantica CENA595</name>
    <dbReference type="NCBI Taxonomy" id="1618023"/>
    <lineage>
        <taxon>Bacteria</taxon>
        <taxon>Bacillati</taxon>
        <taxon>Cyanobacteriota</taxon>
        <taxon>Cyanophyceae</taxon>
        <taxon>Chroococcidiopsidales</taxon>
        <taxon>Aliterellaceae</taxon>
        <taxon>Aliterella</taxon>
    </lineage>
</organism>
<dbReference type="AlphaFoldDB" id="A0A0D8ZNB5"/>
<comment type="caution">
    <text evidence="1">The sequence shown here is derived from an EMBL/GenBank/DDBJ whole genome shotgun (WGS) entry which is preliminary data.</text>
</comment>
<evidence type="ECO:0000313" key="1">
    <source>
        <dbReference type="EMBL" id="KJH70303.1"/>
    </source>
</evidence>
<dbReference type="STRING" id="1618023.UH38_18480"/>
<keyword evidence="2" id="KW-1185">Reference proteome</keyword>
<reference evidence="1 2" key="1">
    <citation type="submission" date="2015-02" db="EMBL/GenBank/DDBJ databases">
        <title>Draft genome of a novel marine cyanobacterium (Chroococcales) isolated from South Atlantic Ocean.</title>
        <authorList>
            <person name="Rigonato J."/>
            <person name="Alvarenga D.O."/>
            <person name="Branco L.H."/>
            <person name="Varani A.M."/>
            <person name="Brandini F.P."/>
            <person name="Fiore M.F."/>
        </authorList>
    </citation>
    <scope>NUCLEOTIDE SEQUENCE [LARGE SCALE GENOMIC DNA]</scope>
    <source>
        <strain evidence="1 2">CENA595</strain>
    </source>
</reference>
<dbReference type="InterPro" id="IPR047810">
    <property type="entry name" value="PatD-like"/>
</dbReference>
<proteinExistence type="predicted"/>
<protein>
    <recommendedName>
        <fullName evidence="3">Heterocyst frequency control protein PatD</fullName>
    </recommendedName>
</protein>
<name>A0A0D8ZNB5_9CYAN</name>
<dbReference type="RefSeq" id="WP_045056171.1">
    <property type="nucleotide sequence ID" value="NZ_CAWMDP010000016.1"/>
</dbReference>
<dbReference type="NCBIfam" id="NF037954">
    <property type="entry name" value="het_cyst_PatD"/>
    <property type="match status" value="1"/>
</dbReference>
<dbReference type="EMBL" id="JYON01000024">
    <property type="protein sequence ID" value="KJH70303.1"/>
    <property type="molecule type" value="Genomic_DNA"/>
</dbReference>
<gene>
    <name evidence="1" type="ORF">UH38_18480</name>
</gene>